<comment type="caution">
    <text evidence="7">The sequence shown here is derived from an EMBL/GenBank/DDBJ whole genome shotgun (WGS) entry which is preliminary data.</text>
</comment>
<reference evidence="7 8" key="1">
    <citation type="journal article" date="2016" name="Nat. Commun.">
        <title>Thousands of microbial genomes shed light on interconnected biogeochemical processes in an aquifer system.</title>
        <authorList>
            <person name="Anantharaman K."/>
            <person name="Brown C.T."/>
            <person name="Hug L.A."/>
            <person name="Sharon I."/>
            <person name="Castelle C.J."/>
            <person name="Probst A.J."/>
            <person name="Thomas B.C."/>
            <person name="Singh A."/>
            <person name="Wilkins M.J."/>
            <person name="Karaoz U."/>
            <person name="Brodie E.L."/>
            <person name="Williams K.H."/>
            <person name="Hubbard S.S."/>
            <person name="Banfield J.F."/>
        </authorList>
    </citation>
    <scope>NUCLEOTIDE SEQUENCE [LARGE SCALE GENOMIC DNA]</scope>
</reference>
<name>A0A1F6NZ57_9BACT</name>
<proteinExistence type="predicted"/>
<dbReference type="Proteomes" id="UP000178490">
    <property type="component" value="Unassembled WGS sequence"/>
</dbReference>
<dbReference type="GO" id="GO:0005886">
    <property type="term" value="C:plasma membrane"/>
    <property type="evidence" value="ECO:0007669"/>
    <property type="project" value="UniProtKB-SubCell"/>
</dbReference>
<dbReference type="PANTHER" id="PTHR38601:SF1">
    <property type="entry name" value="HYDROGENASE-4 COMPONENT E"/>
    <property type="match status" value="1"/>
</dbReference>
<evidence type="ECO:0000256" key="1">
    <source>
        <dbReference type="ARBA" id="ARBA00004651"/>
    </source>
</evidence>
<feature type="transmembrane region" description="Helical" evidence="6">
    <location>
        <begin position="154"/>
        <end position="173"/>
    </location>
</feature>
<keyword evidence="4 6" id="KW-1133">Transmembrane helix</keyword>
<evidence type="ECO:0000256" key="3">
    <source>
        <dbReference type="ARBA" id="ARBA00022692"/>
    </source>
</evidence>
<protein>
    <submittedName>
        <fullName evidence="7">Uncharacterized protein</fullName>
    </submittedName>
</protein>
<keyword evidence="2" id="KW-1003">Cell membrane</keyword>
<dbReference type="EMBL" id="MFRC01000044">
    <property type="protein sequence ID" value="OGH89110.1"/>
    <property type="molecule type" value="Genomic_DNA"/>
</dbReference>
<feature type="transmembrane region" description="Helical" evidence="6">
    <location>
        <begin position="99"/>
        <end position="119"/>
    </location>
</feature>
<keyword evidence="5 6" id="KW-0472">Membrane</keyword>
<feature type="transmembrane region" description="Helical" evidence="6">
    <location>
        <begin position="125"/>
        <end position="145"/>
    </location>
</feature>
<evidence type="ECO:0000256" key="5">
    <source>
        <dbReference type="ARBA" id="ARBA00023136"/>
    </source>
</evidence>
<dbReference type="PANTHER" id="PTHR38601">
    <property type="entry name" value="HYDROGENASE-4 COMPONENT E"/>
    <property type="match status" value="1"/>
</dbReference>
<feature type="transmembrane region" description="Helical" evidence="6">
    <location>
        <begin position="179"/>
        <end position="202"/>
    </location>
</feature>
<feature type="transmembrane region" description="Helical" evidence="6">
    <location>
        <begin position="59"/>
        <end position="79"/>
    </location>
</feature>
<dbReference type="AlphaFoldDB" id="A0A1F6NZ57"/>
<keyword evidence="3 6" id="KW-0812">Transmembrane</keyword>
<evidence type="ECO:0000256" key="6">
    <source>
        <dbReference type="SAM" id="Phobius"/>
    </source>
</evidence>
<accession>A0A1F6NZ57</accession>
<evidence type="ECO:0000313" key="8">
    <source>
        <dbReference type="Proteomes" id="UP000178490"/>
    </source>
</evidence>
<feature type="transmembrane region" description="Helical" evidence="6">
    <location>
        <begin position="6"/>
        <end position="26"/>
    </location>
</feature>
<evidence type="ECO:0000256" key="4">
    <source>
        <dbReference type="ARBA" id="ARBA00022989"/>
    </source>
</evidence>
<gene>
    <name evidence="7" type="ORF">A2537_00365</name>
</gene>
<organism evidence="7 8">
    <name type="scientific">Candidatus Magasanikbacteria bacterium RIFOXYD2_FULL_36_9</name>
    <dbReference type="NCBI Taxonomy" id="1798707"/>
    <lineage>
        <taxon>Bacteria</taxon>
        <taxon>Candidatus Magasanikiibacteriota</taxon>
    </lineage>
</organism>
<evidence type="ECO:0000256" key="2">
    <source>
        <dbReference type="ARBA" id="ARBA00022475"/>
    </source>
</evidence>
<sequence length="218" mass="23996">MFEASQQLLFVLGSMVFIASVMLHLAKKNHLAVTLYVVQSLAIGGLLLLSLLFDFSYLLLLAVVCTIIVKGVVAPYFFLKLIKQNKLQFATSTYLNTPLTLVIVALIVVFIRTIFWNALQTFDGVNPDLLLLSLATILVSGFVLINRKGALSQILGVLSIENSIVSFALFAGLEQSPALQFGITFDILVWVIVSSIFVTLIYKQFGTLDVTSMKKLTE</sequence>
<dbReference type="InterPro" id="IPR038730">
    <property type="entry name" value="HyfE-like"/>
</dbReference>
<feature type="transmembrane region" description="Helical" evidence="6">
    <location>
        <begin position="33"/>
        <end position="53"/>
    </location>
</feature>
<comment type="subcellular location">
    <subcellularLocation>
        <location evidence="1">Cell membrane</location>
        <topology evidence="1">Multi-pass membrane protein</topology>
    </subcellularLocation>
</comment>
<evidence type="ECO:0000313" key="7">
    <source>
        <dbReference type="EMBL" id="OGH89110.1"/>
    </source>
</evidence>